<keyword evidence="2" id="KW-1185">Reference proteome</keyword>
<dbReference type="EMBL" id="SPNW01000050">
    <property type="protein sequence ID" value="TIA87680.1"/>
    <property type="molecule type" value="Genomic_DNA"/>
</dbReference>
<dbReference type="OrthoDB" id="10539900at2759"/>
<proteinExistence type="predicted"/>
<sequence length="191" mass="20921">MPTIIPVYSSSTHNFDPLTAYCPELSLTVHSTVTATSLILDVLHYNETVASMAIEEVGESGRATKSLHMMPETGYSALSASPARLCTRRLDSIKCVGNVIRSHDAVLASFHEKKVTQLRRCFRAFTAYTPASTRSDSHTNTSTMSTSTTTHCIALADEECVDGVECFVLFVCRKLFADVSHDKALVVRRGK</sequence>
<accession>A0A4T0FI70</accession>
<evidence type="ECO:0000313" key="2">
    <source>
        <dbReference type="Proteomes" id="UP000310189"/>
    </source>
</evidence>
<reference evidence="1 2" key="1">
    <citation type="submission" date="2019-03" db="EMBL/GenBank/DDBJ databases">
        <title>Sequencing 23 genomes of Wallemia ichthyophaga.</title>
        <authorList>
            <person name="Gostincar C."/>
        </authorList>
    </citation>
    <scope>NUCLEOTIDE SEQUENCE [LARGE SCALE GENOMIC DNA]</scope>
    <source>
        <strain evidence="1 2">EXF-5753</strain>
    </source>
</reference>
<gene>
    <name evidence="1" type="ORF">E3P99_03034</name>
</gene>
<dbReference type="AlphaFoldDB" id="A0A4T0FI70"/>
<organism evidence="1 2">
    <name type="scientific">Wallemia hederae</name>
    <dbReference type="NCBI Taxonomy" id="1540922"/>
    <lineage>
        <taxon>Eukaryota</taxon>
        <taxon>Fungi</taxon>
        <taxon>Dikarya</taxon>
        <taxon>Basidiomycota</taxon>
        <taxon>Wallemiomycotina</taxon>
        <taxon>Wallemiomycetes</taxon>
        <taxon>Wallemiales</taxon>
        <taxon>Wallemiaceae</taxon>
        <taxon>Wallemia</taxon>
    </lineage>
</organism>
<name>A0A4T0FI70_9BASI</name>
<evidence type="ECO:0000313" key="1">
    <source>
        <dbReference type="EMBL" id="TIA87680.1"/>
    </source>
</evidence>
<comment type="caution">
    <text evidence="1">The sequence shown here is derived from an EMBL/GenBank/DDBJ whole genome shotgun (WGS) entry which is preliminary data.</text>
</comment>
<protein>
    <submittedName>
        <fullName evidence="1">Uncharacterized protein</fullName>
    </submittedName>
</protein>
<dbReference type="Proteomes" id="UP000310189">
    <property type="component" value="Unassembled WGS sequence"/>
</dbReference>